<dbReference type="PANTHER" id="PTHR10509">
    <property type="entry name" value="O-METHYLTRANSFERASE-RELATED"/>
    <property type="match status" value="1"/>
</dbReference>
<gene>
    <name evidence="6" type="primary">COMTD1</name>
    <name evidence="6" type="ORF">BLAG_LOCUS13991</name>
</gene>
<sequence length="260" mass="28129">MDSVLNVRSLVLAGVATGAAVLGYLAGRRAGRSELLPDCFKSNVSGKGSPLVQYALNHSLQEHPCLEKLRQMTSKLPGHEMLAAPEECQLLANIARALGARKAIEIGVFTGYNCLAMALALPQDGKLIACDVEDTNVNLGRPFWKEAGVDHKIDVRIQPADKTLDDLIDAGEAGTYDFVFIDADKSSYDTYYEKSLILLRPGGLIAVDNVLWSGKVLQAENTWDADTAAIARLNKKIHKDSRVNISMLTVADGVTLAFKC</sequence>
<evidence type="ECO:0000313" key="6">
    <source>
        <dbReference type="EMBL" id="CAH1254659.1"/>
    </source>
</evidence>
<evidence type="ECO:0000256" key="3">
    <source>
        <dbReference type="ARBA" id="ARBA00022691"/>
    </source>
</evidence>
<keyword evidence="3" id="KW-0949">S-adenosyl-L-methionine</keyword>
<dbReference type="PANTHER" id="PTHR10509:SF93">
    <property type="entry name" value="CATECHOL O-METHYLTRANSFERASE DOMAIN-CONTAINING PROTEIN 1"/>
    <property type="match status" value="1"/>
</dbReference>
<dbReference type="Gene3D" id="3.40.50.150">
    <property type="entry name" value="Vaccinia Virus protein VP39"/>
    <property type="match status" value="1"/>
</dbReference>
<keyword evidence="1" id="KW-0489">Methyltransferase</keyword>
<comment type="similarity">
    <text evidence="4">Belongs to the class I-like SAM-binding methyltransferase superfamily. Cation-dependent O-methyltransferase family.</text>
</comment>
<dbReference type="GO" id="GO:0008171">
    <property type="term" value="F:O-methyltransferase activity"/>
    <property type="evidence" value="ECO:0007669"/>
    <property type="project" value="InterPro"/>
</dbReference>
<dbReference type="InterPro" id="IPR002935">
    <property type="entry name" value="SAM_O-MeTrfase"/>
</dbReference>
<evidence type="ECO:0000256" key="1">
    <source>
        <dbReference type="ARBA" id="ARBA00022603"/>
    </source>
</evidence>
<keyword evidence="7" id="KW-1185">Reference proteome</keyword>
<dbReference type="EMBL" id="OV696687">
    <property type="protein sequence ID" value="CAH1254659.1"/>
    <property type="molecule type" value="Genomic_DNA"/>
</dbReference>
<feature type="transmembrane region" description="Helical" evidence="5">
    <location>
        <begin position="6"/>
        <end position="26"/>
    </location>
</feature>
<accession>A0A8J9ZJB7</accession>
<dbReference type="InterPro" id="IPR029063">
    <property type="entry name" value="SAM-dependent_MTases_sf"/>
</dbReference>
<evidence type="ECO:0000256" key="5">
    <source>
        <dbReference type="SAM" id="Phobius"/>
    </source>
</evidence>
<dbReference type="GO" id="GO:0008757">
    <property type="term" value="F:S-adenosylmethionine-dependent methyltransferase activity"/>
    <property type="evidence" value="ECO:0007669"/>
    <property type="project" value="TreeGrafter"/>
</dbReference>
<reference evidence="6" key="1">
    <citation type="submission" date="2022-01" db="EMBL/GenBank/DDBJ databases">
        <authorList>
            <person name="Braso-Vives M."/>
        </authorList>
    </citation>
    <scope>NUCLEOTIDE SEQUENCE</scope>
</reference>
<dbReference type="OrthoDB" id="10251242at2759"/>
<name>A0A8J9ZJB7_BRALA</name>
<keyword evidence="5" id="KW-1133">Transmembrane helix</keyword>
<dbReference type="Pfam" id="PF01596">
    <property type="entry name" value="Methyltransf_3"/>
    <property type="match status" value="1"/>
</dbReference>
<dbReference type="Proteomes" id="UP000838412">
    <property type="component" value="Chromosome 2"/>
</dbReference>
<protein>
    <submittedName>
        <fullName evidence="6">COMTD1 protein</fullName>
    </submittedName>
</protein>
<organism evidence="6 7">
    <name type="scientific">Branchiostoma lanceolatum</name>
    <name type="common">Common lancelet</name>
    <name type="synonym">Amphioxus lanceolatum</name>
    <dbReference type="NCBI Taxonomy" id="7740"/>
    <lineage>
        <taxon>Eukaryota</taxon>
        <taxon>Metazoa</taxon>
        <taxon>Chordata</taxon>
        <taxon>Cephalochordata</taxon>
        <taxon>Leptocardii</taxon>
        <taxon>Amphioxiformes</taxon>
        <taxon>Branchiostomatidae</taxon>
        <taxon>Branchiostoma</taxon>
    </lineage>
</organism>
<dbReference type="GO" id="GO:0032259">
    <property type="term" value="P:methylation"/>
    <property type="evidence" value="ECO:0007669"/>
    <property type="project" value="UniProtKB-KW"/>
</dbReference>
<evidence type="ECO:0000256" key="2">
    <source>
        <dbReference type="ARBA" id="ARBA00022679"/>
    </source>
</evidence>
<proteinExistence type="inferred from homology"/>
<dbReference type="InterPro" id="IPR050362">
    <property type="entry name" value="Cation-dep_OMT"/>
</dbReference>
<keyword evidence="5" id="KW-0812">Transmembrane</keyword>
<keyword evidence="5" id="KW-0472">Membrane</keyword>
<dbReference type="AlphaFoldDB" id="A0A8J9ZJB7"/>
<evidence type="ECO:0000313" key="7">
    <source>
        <dbReference type="Proteomes" id="UP000838412"/>
    </source>
</evidence>
<dbReference type="SUPFAM" id="SSF53335">
    <property type="entry name" value="S-adenosyl-L-methionine-dependent methyltransferases"/>
    <property type="match status" value="1"/>
</dbReference>
<evidence type="ECO:0000256" key="4">
    <source>
        <dbReference type="ARBA" id="ARBA00023453"/>
    </source>
</evidence>
<keyword evidence="2" id="KW-0808">Transferase</keyword>